<dbReference type="InterPro" id="IPR003124">
    <property type="entry name" value="WH2_dom"/>
</dbReference>
<evidence type="ECO:0000256" key="3">
    <source>
        <dbReference type="ARBA" id="ARBA00022692"/>
    </source>
</evidence>
<comment type="similarity">
    <text evidence="2">Belongs to the autoinducer-2 exporter (AI-2E) (TC 2.A.86) family.</text>
</comment>
<feature type="transmembrane region" description="Helical" evidence="6">
    <location>
        <begin position="177"/>
        <end position="200"/>
    </location>
</feature>
<feature type="domain" description="WH2" evidence="7">
    <location>
        <begin position="144"/>
        <end position="159"/>
    </location>
</feature>
<keyword evidence="5 6" id="KW-0472">Membrane</keyword>
<evidence type="ECO:0000256" key="6">
    <source>
        <dbReference type="SAM" id="Phobius"/>
    </source>
</evidence>
<dbReference type="PANTHER" id="PTHR21716:SF4">
    <property type="entry name" value="TRANSMEMBRANE PROTEIN 245"/>
    <property type="match status" value="1"/>
</dbReference>
<evidence type="ECO:0000256" key="2">
    <source>
        <dbReference type="ARBA" id="ARBA00009773"/>
    </source>
</evidence>
<dbReference type="AlphaFoldDB" id="A0A5Q0BPJ4"/>
<reference evidence="8 9" key="1">
    <citation type="submission" date="2019-09" db="EMBL/GenBank/DDBJ databases">
        <title>Ecophysiology of the spiral-shaped methanotroph Methylospira mobilis as revealed by the complete genome sequence.</title>
        <authorList>
            <person name="Oshkin I.Y."/>
            <person name="Dedysh S.N."/>
            <person name="Miroshnikov K."/>
            <person name="Danilova O.V."/>
            <person name="Hakobyan A."/>
            <person name="Liesack W."/>
        </authorList>
    </citation>
    <scope>NUCLEOTIDE SEQUENCE [LARGE SCALE GENOMIC DNA]</scope>
    <source>
        <strain evidence="8 9">Shm1</strain>
    </source>
</reference>
<dbReference type="InterPro" id="IPR002549">
    <property type="entry name" value="AI-2E-like"/>
</dbReference>
<feature type="transmembrane region" description="Helical" evidence="6">
    <location>
        <begin position="206"/>
        <end position="227"/>
    </location>
</feature>
<evidence type="ECO:0000256" key="1">
    <source>
        <dbReference type="ARBA" id="ARBA00004141"/>
    </source>
</evidence>
<feature type="transmembrane region" description="Helical" evidence="6">
    <location>
        <begin position="26"/>
        <end position="50"/>
    </location>
</feature>
<evidence type="ECO:0000313" key="9">
    <source>
        <dbReference type="Proteomes" id="UP000325755"/>
    </source>
</evidence>
<evidence type="ECO:0000259" key="7">
    <source>
        <dbReference type="PROSITE" id="PS51082"/>
    </source>
</evidence>
<dbReference type="EMBL" id="CP044205">
    <property type="protein sequence ID" value="QFY44211.1"/>
    <property type="molecule type" value="Genomic_DNA"/>
</dbReference>
<keyword evidence="3 6" id="KW-0812">Transmembrane</keyword>
<proteinExistence type="inferred from homology"/>
<keyword evidence="9" id="KW-1185">Reference proteome</keyword>
<sequence length="345" mass="37827">MAWATILAFVTWPAYRRLLRMLEKYRSAAALIMTTLLIILLVFPALWLLVRLQGELADAYHALATQVSDHPLLIPDTVARIPLVGRALHDEMTAYWENPTLMTQQMKEWLEPWLNGLAGIVGQIGRNVLKLMITGITLFFFYRDGNLLLGQIREGLRKVVGESADGYFKAVEGTTHAVVYGLIVGALAQGLGAGIGYWIMGIGTPIFLGAMTALTSLIPFIGTVLIWGPAWLLLSGHIGAGLGLLAWGAIVVHPIDNILRPLLISSATDIPLLIVLFGVAGGLFVFGMVGLFLGPLILTVLLAIWRECWQEIWQSQRLLLKKIIGNITIQKRSDENYSLLGNGTP</sequence>
<dbReference type="OrthoDB" id="5298283at2"/>
<evidence type="ECO:0000313" key="8">
    <source>
        <dbReference type="EMBL" id="QFY44211.1"/>
    </source>
</evidence>
<dbReference type="GO" id="GO:0016020">
    <property type="term" value="C:membrane"/>
    <property type="evidence" value="ECO:0007669"/>
    <property type="project" value="UniProtKB-SubCell"/>
</dbReference>
<evidence type="ECO:0000256" key="4">
    <source>
        <dbReference type="ARBA" id="ARBA00022989"/>
    </source>
</evidence>
<gene>
    <name evidence="8" type="ORF">F6R98_17520</name>
</gene>
<dbReference type="Pfam" id="PF01594">
    <property type="entry name" value="AI-2E_transport"/>
    <property type="match status" value="1"/>
</dbReference>
<comment type="subcellular location">
    <subcellularLocation>
        <location evidence="1">Membrane</location>
        <topology evidence="1">Multi-pass membrane protein</topology>
    </subcellularLocation>
</comment>
<accession>A0A5Q0BPJ4</accession>
<dbReference type="KEGG" id="mmob:F6R98_17520"/>
<organism evidence="8 9">
    <name type="scientific">Candidatus Methylospira mobilis</name>
    <dbReference type="NCBI Taxonomy" id="1808979"/>
    <lineage>
        <taxon>Bacteria</taxon>
        <taxon>Pseudomonadati</taxon>
        <taxon>Pseudomonadota</taxon>
        <taxon>Gammaproteobacteria</taxon>
        <taxon>Methylococcales</taxon>
        <taxon>Methylococcaceae</taxon>
        <taxon>Candidatus Methylospira</taxon>
    </lineage>
</organism>
<protein>
    <submittedName>
        <fullName evidence="8">AI-2E family transporter</fullName>
    </submittedName>
</protein>
<name>A0A5Q0BPJ4_9GAMM</name>
<dbReference type="GO" id="GO:0003779">
    <property type="term" value="F:actin binding"/>
    <property type="evidence" value="ECO:0007669"/>
    <property type="project" value="InterPro"/>
</dbReference>
<feature type="transmembrane region" description="Helical" evidence="6">
    <location>
        <begin position="232"/>
        <end position="252"/>
    </location>
</feature>
<keyword evidence="4 6" id="KW-1133">Transmembrane helix</keyword>
<dbReference type="Proteomes" id="UP000325755">
    <property type="component" value="Chromosome"/>
</dbReference>
<dbReference type="InParanoid" id="A0A5Q0BPJ4"/>
<dbReference type="PROSITE" id="PS51082">
    <property type="entry name" value="WH2"/>
    <property type="match status" value="1"/>
</dbReference>
<dbReference type="RefSeq" id="WP_153250181.1">
    <property type="nucleotide sequence ID" value="NZ_CP044205.1"/>
</dbReference>
<dbReference type="PANTHER" id="PTHR21716">
    <property type="entry name" value="TRANSMEMBRANE PROTEIN"/>
    <property type="match status" value="1"/>
</dbReference>
<feature type="transmembrane region" description="Helical" evidence="6">
    <location>
        <begin position="272"/>
        <end position="305"/>
    </location>
</feature>
<evidence type="ECO:0000256" key="5">
    <source>
        <dbReference type="ARBA" id="ARBA00023136"/>
    </source>
</evidence>